<evidence type="ECO:0000256" key="1">
    <source>
        <dbReference type="SAM" id="MobiDB-lite"/>
    </source>
</evidence>
<evidence type="ECO:0000313" key="3">
    <source>
        <dbReference type="Proteomes" id="UP000265520"/>
    </source>
</evidence>
<evidence type="ECO:0000313" key="2">
    <source>
        <dbReference type="EMBL" id="MCI32621.1"/>
    </source>
</evidence>
<proteinExistence type="predicted"/>
<name>A0A392R7S2_9FABA</name>
<feature type="region of interest" description="Disordered" evidence="1">
    <location>
        <begin position="36"/>
        <end position="76"/>
    </location>
</feature>
<protein>
    <submittedName>
        <fullName evidence="2">Uncharacterized protein</fullName>
    </submittedName>
</protein>
<sequence length="76" mass="8566">QSATNDGGDCLLSLIGVLKDHRRRNSSLLTAVDGVKQIGRPETQTNHLEEDPIPTTRALQSDGEPEERRQRRFKRT</sequence>
<organism evidence="2 3">
    <name type="scientific">Trifolium medium</name>
    <dbReference type="NCBI Taxonomy" id="97028"/>
    <lineage>
        <taxon>Eukaryota</taxon>
        <taxon>Viridiplantae</taxon>
        <taxon>Streptophyta</taxon>
        <taxon>Embryophyta</taxon>
        <taxon>Tracheophyta</taxon>
        <taxon>Spermatophyta</taxon>
        <taxon>Magnoliopsida</taxon>
        <taxon>eudicotyledons</taxon>
        <taxon>Gunneridae</taxon>
        <taxon>Pentapetalae</taxon>
        <taxon>rosids</taxon>
        <taxon>fabids</taxon>
        <taxon>Fabales</taxon>
        <taxon>Fabaceae</taxon>
        <taxon>Papilionoideae</taxon>
        <taxon>50 kb inversion clade</taxon>
        <taxon>NPAAA clade</taxon>
        <taxon>Hologalegina</taxon>
        <taxon>IRL clade</taxon>
        <taxon>Trifolieae</taxon>
        <taxon>Trifolium</taxon>
    </lineage>
</organism>
<dbReference type="Proteomes" id="UP000265520">
    <property type="component" value="Unassembled WGS sequence"/>
</dbReference>
<dbReference type="EMBL" id="LXQA010197315">
    <property type="protein sequence ID" value="MCI32621.1"/>
    <property type="molecule type" value="Genomic_DNA"/>
</dbReference>
<comment type="caution">
    <text evidence="2">The sequence shown here is derived from an EMBL/GenBank/DDBJ whole genome shotgun (WGS) entry which is preliminary data.</text>
</comment>
<accession>A0A392R7S2</accession>
<keyword evidence="3" id="KW-1185">Reference proteome</keyword>
<feature type="non-terminal residue" evidence="2">
    <location>
        <position position="1"/>
    </location>
</feature>
<dbReference type="AlphaFoldDB" id="A0A392R7S2"/>
<reference evidence="2 3" key="1">
    <citation type="journal article" date="2018" name="Front. Plant Sci.">
        <title>Red Clover (Trifolium pratense) and Zigzag Clover (T. medium) - A Picture of Genomic Similarities and Differences.</title>
        <authorList>
            <person name="Dluhosova J."/>
            <person name="Istvanek J."/>
            <person name="Nedelnik J."/>
            <person name="Repkova J."/>
        </authorList>
    </citation>
    <scope>NUCLEOTIDE SEQUENCE [LARGE SCALE GENOMIC DNA]</scope>
    <source>
        <strain evidence="3">cv. 10/8</strain>
        <tissue evidence="2">Leaf</tissue>
    </source>
</reference>